<dbReference type="PIRSF" id="PIRSF002162">
    <property type="entry name" value="Ribosomal_L6"/>
    <property type="match status" value="1"/>
</dbReference>
<evidence type="ECO:0000256" key="4">
    <source>
        <dbReference type="RuleBase" id="RU003869"/>
    </source>
</evidence>
<keyword evidence="2 4" id="KW-0689">Ribosomal protein</keyword>
<dbReference type="GO" id="GO:0003735">
    <property type="term" value="F:structural constituent of ribosome"/>
    <property type="evidence" value="ECO:0007669"/>
    <property type="project" value="InterPro"/>
</dbReference>
<dbReference type="PROSITE" id="PS00525">
    <property type="entry name" value="RIBOSOMAL_L6_1"/>
    <property type="match status" value="1"/>
</dbReference>
<dbReference type="GO" id="GO:1990904">
    <property type="term" value="C:ribonucleoprotein complex"/>
    <property type="evidence" value="ECO:0007669"/>
    <property type="project" value="UniProtKB-KW"/>
</dbReference>
<evidence type="ECO:0000313" key="6">
    <source>
        <dbReference type="EMBL" id="QRC12158.1"/>
    </source>
</evidence>
<evidence type="ECO:0000256" key="2">
    <source>
        <dbReference type="ARBA" id="ARBA00022980"/>
    </source>
</evidence>
<sequence length="191" mass="21572">MKNSKKKYSVKVPKNIKILYCDKKNLITFIGPLATKSLNLKIKLLLIPSDNLIIATSLPVDSKSIMGLKSGKKIQGTTIAKIKQILTEVTYVLSRKLNLVGVGYRAFSYDKLPNQMYFKLGYSHLIYFRIPEGLTSSCLKFTKIFIQGNKSYDLLTQTAAQIRNCKLPEPYKGKGILHDQETIILKKGKKI</sequence>
<evidence type="ECO:0000256" key="1">
    <source>
        <dbReference type="ARBA" id="ARBA00009356"/>
    </source>
</evidence>
<dbReference type="PRINTS" id="PR00059">
    <property type="entry name" value="RIBOSOMALL6"/>
</dbReference>
<proteinExistence type="inferred from homology"/>
<dbReference type="InterPro" id="IPR036789">
    <property type="entry name" value="Ribosomal_uL6-like_a/b-dom_sf"/>
</dbReference>
<dbReference type="PANTHER" id="PTHR11655:SF14">
    <property type="entry name" value="LARGE RIBOSOMAL SUBUNIT PROTEIN UL6M"/>
    <property type="match status" value="1"/>
</dbReference>
<evidence type="ECO:0000259" key="5">
    <source>
        <dbReference type="Pfam" id="PF00347"/>
    </source>
</evidence>
<dbReference type="InterPro" id="IPR000702">
    <property type="entry name" value="Ribosomal_uL6-like"/>
</dbReference>
<dbReference type="InterPro" id="IPR002358">
    <property type="entry name" value="Ribosomal_uL6_CS"/>
</dbReference>
<comment type="similarity">
    <text evidence="1 4">Belongs to the universal ribosomal protein uL6 family.</text>
</comment>
<dbReference type="Pfam" id="PF00347">
    <property type="entry name" value="Ribosomal_L6"/>
    <property type="match status" value="1"/>
</dbReference>
<gene>
    <name evidence="6" type="primary">rpl6</name>
</gene>
<dbReference type="SUPFAM" id="SSF56053">
    <property type="entry name" value="Ribosomal protein L6"/>
    <property type="match status" value="1"/>
</dbReference>
<dbReference type="AlphaFoldDB" id="A0A888T965"/>
<dbReference type="PANTHER" id="PTHR11655">
    <property type="entry name" value="60S/50S RIBOSOMAL PROTEIN L6/L9"/>
    <property type="match status" value="1"/>
</dbReference>
<dbReference type="GO" id="GO:0019843">
    <property type="term" value="F:rRNA binding"/>
    <property type="evidence" value="ECO:0007669"/>
    <property type="project" value="InterPro"/>
</dbReference>
<protein>
    <submittedName>
        <fullName evidence="6">Ribosomal protein L6</fullName>
    </submittedName>
</protein>
<dbReference type="RefSeq" id="YP_010119666.1">
    <property type="nucleotide sequence ID" value="NC_056161.1"/>
</dbReference>
<name>A0A888T965_9STRA</name>
<dbReference type="InterPro" id="IPR019906">
    <property type="entry name" value="Ribosomal_uL6_bac-type"/>
</dbReference>
<organism evidence="6">
    <name type="scientific">Pseudo-nitzschia cuspidata</name>
    <dbReference type="NCBI Taxonomy" id="237455"/>
    <lineage>
        <taxon>Eukaryota</taxon>
        <taxon>Sar</taxon>
        <taxon>Stramenopiles</taxon>
        <taxon>Ochrophyta</taxon>
        <taxon>Bacillariophyta</taxon>
        <taxon>Bacillariophyceae</taxon>
        <taxon>Bacillariophycidae</taxon>
        <taxon>Bacillariales</taxon>
        <taxon>Bacillariaceae</taxon>
        <taxon>Pseudo-nitzschia</taxon>
    </lineage>
</organism>
<geneLocation type="mitochondrion" evidence="6"/>
<dbReference type="Gene3D" id="3.90.930.12">
    <property type="entry name" value="Ribosomal protein L6, alpha-beta domain"/>
    <property type="match status" value="1"/>
</dbReference>
<dbReference type="GO" id="GO:0002181">
    <property type="term" value="P:cytoplasmic translation"/>
    <property type="evidence" value="ECO:0007669"/>
    <property type="project" value="TreeGrafter"/>
</dbReference>
<dbReference type="InterPro" id="IPR020040">
    <property type="entry name" value="Ribosomal_uL6_a/b-dom"/>
</dbReference>
<accession>A0A888T965</accession>
<dbReference type="EMBL" id="MW405262">
    <property type="protein sequence ID" value="QRC12158.1"/>
    <property type="molecule type" value="Genomic_DNA"/>
</dbReference>
<evidence type="ECO:0000256" key="3">
    <source>
        <dbReference type="ARBA" id="ARBA00023274"/>
    </source>
</evidence>
<dbReference type="GO" id="GO:0005840">
    <property type="term" value="C:ribosome"/>
    <property type="evidence" value="ECO:0007669"/>
    <property type="project" value="UniProtKB-KW"/>
</dbReference>
<reference evidence="6" key="1">
    <citation type="submission" date="2020-12" db="EMBL/GenBank/DDBJ databases">
        <title>The mitochondrial genome of the harmful algal species Pseudo-nitzschia cuspidata (Bacillariophyceae, Bacillariophyta).</title>
        <authorList>
            <person name="Chen Y."/>
            <person name="He Z."/>
            <person name="Zhang M."/>
            <person name="Liu F."/>
            <person name="Chen N."/>
        </authorList>
    </citation>
    <scope>NUCLEOTIDE SEQUENCE</scope>
    <source>
        <strain evidence="6">CNS00150</strain>
    </source>
</reference>
<keyword evidence="6" id="KW-0496">Mitochondrion</keyword>
<feature type="domain" description="Large ribosomal subunit protein uL6 alpha-beta" evidence="5">
    <location>
        <begin position="101"/>
        <end position="177"/>
    </location>
</feature>
<dbReference type="GeneID" id="65321160"/>
<keyword evidence="3 4" id="KW-0687">Ribonucleoprotein</keyword>